<feature type="region of interest" description="Disordered" evidence="1">
    <location>
        <begin position="299"/>
        <end position="350"/>
    </location>
</feature>
<dbReference type="InterPro" id="IPR036322">
    <property type="entry name" value="WD40_repeat_dom_sf"/>
</dbReference>
<reference evidence="3" key="1">
    <citation type="submission" date="2022-11" db="UniProtKB">
        <authorList>
            <consortium name="WormBaseParasite"/>
        </authorList>
    </citation>
    <scope>IDENTIFICATION</scope>
</reference>
<name>A0A915EQ89_9BILA</name>
<evidence type="ECO:0000313" key="3">
    <source>
        <dbReference type="WBParaSite" id="jg8331"/>
    </source>
</evidence>
<dbReference type="SUPFAM" id="SSF50978">
    <property type="entry name" value="WD40 repeat-like"/>
    <property type="match status" value="1"/>
</dbReference>
<organism evidence="2 3">
    <name type="scientific">Ditylenchus dipsaci</name>
    <dbReference type="NCBI Taxonomy" id="166011"/>
    <lineage>
        <taxon>Eukaryota</taxon>
        <taxon>Metazoa</taxon>
        <taxon>Ecdysozoa</taxon>
        <taxon>Nematoda</taxon>
        <taxon>Chromadorea</taxon>
        <taxon>Rhabditida</taxon>
        <taxon>Tylenchina</taxon>
        <taxon>Tylenchomorpha</taxon>
        <taxon>Sphaerularioidea</taxon>
        <taxon>Anguinidae</taxon>
        <taxon>Anguininae</taxon>
        <taxon>Ditylenchus</taxon>
    </lineage>
</organism>
<evidence type="ECO:0000256" key="1">
    <source>
        <dbReference type="SAM" id="MobiDB-lite"/>
    </source>
</evidence>
<evidence type="ECO:0000313" key="2">
    <source>
        <dbReference type="Proteomes" id="UP000887574"/>
    </source>
</evidence>
<feature type="region of interest" description="Disordered" evidence="1">
    <location>
        <begin position="357"/>
        <end position="376"/>
    </location>
</feature>
<feature type="compositionally biased region" description="Polar residues" evidence="1">
    <location>
        <begin position="362"/>
        <end position="374"/>
    </location>
</feature>
<keyword evidence="2" id="KW-1185">Reference proteome</keyword>
<feature type="region of interest" description="Disordered" evidence="1">
    <location>
        <begin position="232"/>
        <end position="252"/>
    </location>
</feature>
<feature type="compositionally biased region" description="Polar residues" evidence="1">
    <location>
        <begin position="514"/>
        <end position="539"/>
    </location>
</feature>
<feature type="region of interest" description="Disordered" evidence="1">
    <location>
        <begin position="514"/>
        <end position="541"/>
    </location>
</feature>
<dbReference type="WBParaSite" id="jg8331">
    <property type="protein sequence ID" value="jg8331"/>
    <property type="gene ID" value="jg8331"/>
</dbReference>
<feature type="compositionally biased region" description="Low complexity" evidence="1">
    <location>
        <begin position="318"/>
        <end position="332"/>
    </location>
</feature>
<sequence length="724" mass="80295">MAFVSLLSGYIVAIQLHENQAEILWELKLNDVALKLLHCENRLYAMLANGTLAVLENAFEKMPTGLDLYHIPVSAAPITDALLDDEHLYLAVACKIVILNRSTLSTLGSIYVASSAAGSHVPMFEKIRAFSSSPHGIWLITAHSALIQLWKNSQCQMLFDVTYDHSHRRPSFDEDDQFDQVEVYCIMFHDREVWIGTVDGYLMLYKIMDQTAEGTHTGDDRGKLRHTNSQEASFSLHRYPPGKRLSPIHTDSVPNHRQQMYYIPTAIETQVEESASVNEYPESERQTRKISVVIDSSSRKYSVNVQPVRQVSADSANENSRVASSSTRSSSNENERTKPLASPRAKQNSIDSAVSVFSSSDGVTSKGSHQSSSKIHSEAMIANQNLSPRRGIISRRALENGRIGSSVASPMFSMGGSMEYDDYFEIYSENEQEQKMQDSGLAEDSLVSKYQNSVGKLIQIPVRKLSSSLFGKSNQLTVEDGTITSGDVSPIEQTAATTAQTLDLNANTKQDLQVDISSPSETSGEFNGSVSSTSSNVPQTIPEEVEIILSSSVDRPARRMSIVETTLHPTSSEENGPDAEIRNNLKLRRKDLNFDETLLVAVKETEMTPDETAVMSWSRRNSKAAVDNVVDVVETEIKSSLSMVLQMKLKISDKPVKCITATRFNGEDVVVTGAGNYGDEEAILRWRREKNSGLWINDPIVDPIVRGKKRTLLNPNASFRKNKL</sequence>
<dbReference type="AlphaFoldDB" id="A0A915EQ89"/>
<feature type="compositionally biased region" description="Polar residues" evidence="1">
    <location>
        <begin position="299"/>
        <end position="317"/>
    </location>
</feature>
<dbReference type="Proteomes" id="UP000887574">
    <property type="component" value="Unplaced"/>
</dbReference>
<proteinExistence type="predicted"/>
<accession>A0A915EQ89</accession>
<protein>
    <submittedName>
        <fullName evidence="3">Uncharacterized protein</fullName>
    </submittedName>
</protein>